<feature type="domain" description="Lethal giant larvae (Lgl)-like C-terminal" evidence="5">
    <location>
        <begin position="523"/>
        <end position="915"/>
    </location>
</feature>
<dbReference type="Gene3D" id="2.130.10.10">
    <property type="entry name" value="YVTN repeat-like/Quinoprotein amine dehydrogenase"/>
    <property type="match status" value="2"/>
</dbReference>
<name>W2RNE5_CYPE1</name>
<dbReference type="GO" id="GO:0005886">
    <property type="term" value="C:plasma membrane"/>
    <property type="evidence" value="ECO:0007669"/>
    <property type="project" value="TreeGrafter"/>
</dbReference>
<dbReference type="GO" id="GO:0006887">
    <property type="term" value="P:exocytosis"/>
    <property type="evidence" value="ECO:0007669"/>
    <property type="project" value="UniProtKB-KW"/>
</dbReference>
<dbReference type="EMBL" id="KB822723">
    <property type="protein sequence ID" value="ETN37850.1"/>
    <property type="molecule type" value="Genomic_DNA"/>
</dbReference>
<dbReference type="GeneID" id="19974812"/>
<gene>
    <name evidence="6" type="ORF">HMPREF1541_07473</name>
</gene>
<dbReference type="PROSITE" id="PS50082">
    <property type="entry name" value="WD_REPEATS_2"/>
    <property type="match status" value="1"/>
</dbReference>
<protein>
    <recommendedName>
        <fullName evidence="5">Lethal giant larvae (Lgl)-like C-terminal domain-containing protein</fullName>
    </recommendedName>
</protein>
<reference evidence="6 7" key="1">
    <citation type="submission" date="2013-03" db="EMBL/GenBank/DDBJ databases">
        <title>The Genome Sequence of Phialophora europaea CBS 101466.</title>
        <authorList>
            <consortium name="The Broad Institute Genomics Platform"/>
            <person name="Cuomo C."/>
            <person name="de Hoog S."/>
            <person name="Gorbushina A."/>
            <person name="Walker B."/>
            <person name="Young S.K."/>
            <person name="Zeng Q."/>
            <person name="Gargeya S."/>
            <person name="Fitzgerald M."/>
            <person name="Haas B."/>
            <person name="Abouelleil A."/>
            <person name="Allen A.W."/>
            <person name="Alvarado L."/>
            <person name="Arachchi H.M."/>
            <person name="Berlin A.M."/>
            <person name="Chapman S.B."/>
            <person name="Gainer-Dewar J."/>
            <person name="Goldberg J."/>
            <person name="Griggs A."/>
            <person name="Gujja S."/>
            <person name="Hansen M."/>
            <person name="Howarth C."/>
            <person name="Imamovic A."/>
            <person name="Ireland A."/>
            <person name="Larimer J."/>
            <person name="McCowan C."/>
            <person name="Murphy C."/>
            <person name="Pearson M."/>
            <person name="Poon T.W."/>
            <person name="Priest M."/>
            <person name="Roberts A."/>
            <person name="Saif S."/>
            <person name="Shea T."/>
            <person name="Sisk P."/>
            <person name="Sykes S."/>
            <person name="Wortman J."/>
            <person name="Nusbaum C."/>
            <person name="Birren B."/>
        </authorList>
    </citation>
    <scope>NUCLEOTIDE SEQUENCE [LARGE SCALE GENOMIC DNA]</scope>
    <source>
        <strain evidence="6 7">CBS 101466</strain>
    </source>
</reference>
<feature type="region of interest" description="Disordered" evidence="4">
    <location>
        <begin position="914"/>
        <end position="955"/>
    </location>
</feature>
<sequence>MASFLRGKQAGIQHDLSQGIVPDAIQLDDFARYGINSQISTLAYDPVQSLLAVGTNDSRFGPGQVYVFGQRRVCAVLNLQRRASIREIQFCADKLVVLDNKNDINIFSLATKRLLANYAPPGHVVCMLTDPSLDYCFTGLQSGEIVAYDLDRENMTPLKIPNLWREMNPRARLLPIVAMQFHPKDIGKLLIGYSEGAVTYSFKQNKAQKFFHYEVPRGAPGGDAHPTASMTVRHPRLTHVAWHPTGTFILTAHDDSSLVFWEPTSGRLLAARTVQEIDVNIPGSGGAKGAPGSPLSPTASGLSVREPYTRISWCSKENPDDTGLLLSGGSPTTNPTKGLSFIELGPTPVYQTSSWDALANHFRNPRRVHVLPTPPSADVAEFLIIPRSSPYYNGSHDPIAVLVIMTSGEVLTMSFPSGHAISPTNQLGVHLTFIHPFVTKIALSSVDRTRWLGLKELRNHGPLFVQGGVEGTRPLKRFENRNIVQTAHADGTIRLWDAGHGDAIENGMVIQADLARALGRWDNVDVAKLSMSGASGELSVGLRSGEVVIFRLNRNKNAGRPDVDEESRDPPPGQMQDISRRADPGLREGLLPLTMCNDQQGPVTALKQSDVGFVAAGYASGGITIIDLRGPAIIHTQLLSDLKAERNKRVSVRRSNSDTQSSEYATVLDFGVMTLEGDDYSSIALFVGTSRGRVVTFKILPSSSGRYSAAFAGVTQISDDRVVSLDPIDAVSGSPASATGTAVGGLQQGRKVDGSIVACTMGSAHIFRPAHSKGASKTFEGGFCDSAAIARHGDRGYGLVALFGDGTMRVFSLPGLKEIGGQRINHILDTKRFSEAVITGTGDILGFTGPSEVALVNVFGTGLSLPGSTDTLLDPNKIIPPRPTISNLQWIAGTQYITPTDLDLLIGGPDRPMSKRMRAQLQADQDSEYQRQRDAARTGNKAQDVRNRQQEGWGDYMSRQLAERTEQLGLTGDSMDRAADSSEGFSDSVSKYIQKQKRQAAMGYLGGKLGF</sequence>
<dbReference type="GO" id="GO:0005737">
    <property type="term" value="C:cytoplasm"/>
    <property type="evidence" value="ECO:0007669"/>
    <property type="project" value="TreeGrafter"/>
</dbReference>
<dbReference type="eggNOG" id="KOG1983">
    <property type="taxonomic scope" value="Eukaryota"/>
</dbReference>
<accession>W2RNE5</accession>
<comment type="similarity">
    <text evidence="1">Belongs to the WD repeat L(2)GL family.</text>
</comment>
<evidence type="ECO:0000313" key="7">
    <source>
        <dbReference type="Proteomes" id="UP000030752"/>
    </source>
</evidence>
<keyword evidence="2" id="KW-0268">Exocytosis</keyword>
<dbReference type="GO" id="GO:0006893">
    <property type="term" value="P:Golgi to plasma membrane transport"/>
    <property type="evidence" value="ECO:0007669"/>
    <property type="project" value="TreeGrafter"/>
</dbReference>
<feature type="repeat" description="WD" evidence="3">
    <location>
        <begin position="230"/>
        <end position="271"/>
    </location>
</feature>
<dbReference type="OrthoDB" id="19944at2759"/>
<dbReference type="InterPro" id="IPR001680">
    <property type="entry name" value="WD40_rpt"/>
</dbReference>
<dbReference type="GO" id="GO:0019905">
    <property type="term" value="F:syntaxin binding"/>
    <property type="evidence" value="ECO:0007669"/>
    <property type="project" value="TreeGrafter"/>
</dbReference>
<dbReference type="Pfam" id="PF00400">
    <property type="entry name" value="WD40"/>
    <property type="match status" value="1"/>
</dbReference>
<dbReference type="Pfam" id="PF08596">
    <property type="entry name" value="Lgl_C"/>
    <property type="match status" value="1"/>
</dbReference>
<feature type="region of interest" description="Disordered" evidence="4">
    <location>
        <begin position="558"/>
        <end position="582"/>
    </location>
</feature>
<evidence type="ECO:0000256" key="1">
    <source>
        <dbReference type="ARBA" id="ARBA00008070"/>
    </source>
</evidence>
<dbReference type="PANTHER" id="PTHR10241">
    <property type="entry name" value="LETHAL 2 GIANT LARVAE PROTEIN"/>
    <property type="match status" value="1"/>
</dbReference>
<dbReference type="InterPro" id="IPR013905">
    <property type="entry name" value="Lgl_C_dom"/>
</dbReference>
<dbReference type="AlphaFoldDB" id="W2RNE5"/>
<dbReference type="FunFam" id="2.130.10.10:FF:000848">
    <property type="entry name" value="SNARE-dependent exocytosis protein (Sro7), putative"/>
    <property type="match status" value="1"/>
</dbReference>
<organism evidence="6 7">
    <name type="scientific">Cyphellophora europaea (strain CBS 101466)</name>
    <name type="common">Phialophora europaea</name>
    <dbReference type="NCBI Taxonomy" id="1220924"/>
    <lineage>
        <taxon>Eukaryota</taxon>
        <taxon>Fungi</taxon>
        <taxon>Dikarya</taxon>
        <taxon>Ascomycota</taxon>
        <taxon>Pezizomycotina</taxon>
        <taxon>Eurotiomycetes</taxon>
        <taxon>Chaetothyriomycetidae</taxon>
        <taxon>Chaetothyriales</taxon>
        <taxon>Cyphellophoraceae</taxon>
        <taxon>Cyphellophora</taxon>
    </lineage>
</organism>
<evidence type="ECO:0000256" key="2">
    <source>
        <dbReference type="ARBA" id="ARBA00022483"/>
    </source>
</evidence>
<dbReference type="HOGENOM" id="CLU_006030_0_0_1"/>
<evidence type="ECO:0000256" key="3">
    <source>
        <dbReference type="PROSITE-ProRule" id="PRU00221"/>
    </source>
</evidence>
<dbReference type="GO" id="GO:0045159">
    <property type="term" value="F:myosin II binding"/>
    <property type="evidence" value="ECO:0007669"/>
    <property type="project" value="TreeGrafter"/>
</dbReference>
<dbReference type="STRING" id="1220924.W2RNE5"/>
<feature type="region of interest" description="Disordered" evidence="4">
    <location>
        <begin position="282"/>
        <end position="302"/>
    </location>
</feature>
<keyword evidence="3" id="KW-0853">WD repeat</keyword>
<dbReference type="SUPFAM" id="SSF50978">
    <property type="entry name" value="WD40 repeat-like"/>
    <property type="match status" value="3"/>
</dbReference>
<dbReference type="SMART" id="SM00320">
    <property type="entry name" value="WD40"/>
    <property type="match status" value="5"/>
</dbReference>
<dbReference type="FunCoup" id="W2RNE5">
    <property type="interactions" value="131"/>
</dbReference>
<dbReference type="InParanoid" id="W2RNE5"/>
<dbReference type="RefSeq" id="XP_008720019.1">
    <property type="nucleotide sequence ID" value="XM_008721797.1"/>
</dbReference>
<dbReference type="Proteomes" id="UP000030752">
    <property type="component" value="Unassembled WGS sequence"/>
</dbReference>
<dbReference type="PANTHER" id="PTHR10241:SF25">
    <property type="entry name" value="TOMOSYN, ISOFORM C"/>
    <property type="match status" value="1"/>
</dbReference>
<evidence type="ECO:0000259" key="5">
    <source>
        <dbReference type="Pfam" id="PF08596"/>
    </source>
</evidence>
<evidence type="ECO:0000256" key="4">
    <source>
        <dbReference type="SAM" id="MobiDB-lite"/>
    </source>
</evidence>
<dbReference type="VEuPathDB" id="FungiDB:HMPREF1541_07473"/>
<keyword evidence="7" id="KW-1185">Reference proteome</keyword>
<dbReference type="InterPro" id="IPR015943">
    <property type="entry name" value="WD40/YVTN_repeat-like_dom_sf"/>
</dbReference>
<evidence type="ECO:0000313" key="6">
    <source>
        <dbReference type="EMBL" id="ETN37850.1"/>
    </source>
</evidence>
<proteinExistence type="inferred from homology"/>
<dbReference type="InterPro" id="IPR036322">
    <property type="entry name" value="WD40_repeat_dom_sf"/>
</dbReference>
<dbReference type="GO" id="GO:0005096">
    <property type="term" value="F:GTPase activator activity"/>
    <property type="evidence" value="ECO:0007669"/>
    <property type="project" value="TreeGrafter"/>
</dbReference>